<dbReference type="CDD" id="cd00567">
    <property type="entry name" value="ACAD"/>
    <property type="match status" value="1"/>
</dbReference>
<organism evidence="7 8">
    <name type="scientific">Exophiala spinifera</name>
    <dbReference type="NCBI Taxonomy" id="91928"/>
    <lineage>
        <taxon>Eukaryota</taxon>
        <taxon>Fungi</taxon>
        <taxon>Dikarya</taxon>
        <taxon>Ascomycota</taxon>
        <taxon>Pezizomycotina</taxon>
        <taxon>Eurotiomycetes</taxon>
        <taxon>Chaetothyriomycetidae</taxon>
        <taxon>Chaetothyriales</taxon>
        <taxon>Herpotrichiellaceae</taxon>
        <taxon>Exophiala</taxon>
    </lineage>
</organism>
<evidence type="ECO:0000313" key="8">
    <source>
        <dbReference type="Proteomes" id="UP000053328"/>
    </source>
</evidence>
<dbReference type="Pfam" id="PF02771">
    <property type="entry name" value="Acyl-CoA_dh_N"/>
    <property type="match status" value="1"/>
</dbReference>
<evidence type="ECO:0000256" key="4">
    <source>
        <dbReference type="ARBA" id="ARBA00022827"/>
    </source>
</evidence>
<reference evidence="7 8" key="1">
    <citation type="submission" date="2015-01" db="EMBL/GenBank/DDBJ databases">
        <title>The Genome Sequence of Exophiala spinifera CBS89968.</title>
        <authorList>
            <consortium name="The Broad Institute Genomics Platform"/>
            <person name="Cuomo C."/>
            <person name="de Hoog S."/>
            <person name="Gorbushina A."/>
            <person name="Stielow B."/>
            <person name="Teixiera M."/>
            <person name="Abouelleil A."/>
            <person name="Chapman S.B."/>
            <person name="Priest M."/>
            <person name="Young S.K."/>
            <person name="Wortman J."/>
            <person name="Nusbaum C."/>
            <person name="Birren B."/>
        </authorList>
    </citation>
    <scope>NUCLEOTIDE SEQUENCE [LARGE SCALE GENOMIC DNA]</scope>
    <source>
        <strain evidence="7 8">CBS 89968</strain>
    </source>
</reference>
<dbReference type="VEuPathDB" id="FungiDB:PV08_08234"/>
<gene>
    <name evidence="7" type="ORF">PV08_08234</name>
</gene>
<dbReference type="InterPro" id="IPR036250">
    <property type="entry name" value="AcylCo_DH-like_C"/>
</dbReference>
<comment type="similarity">
    <text evidence="2">Belongs to the acyl-CoA dehydrogenase family.</text>
</comment>
<evidence type="ECO:0000256" key="1">
    <source>
        <dbReference type="ARBA" id="ARBA00001974"/>
    </source>
</evidence>
<evidence type="ECO:0000256" key="2">
    <source>
        <dbReference type="ARBA" id="ARBA00009347"/>
    </source>
</evidence>
<evidence type="ECO:0000259" key="5">
    <source>
        <dbReference type="Pfam" id="PF00441"/>
    </source>
</evidence>
<keyword evidence="4" id="KW-0274">FAD</keyword>
<protein>
    <recommendedName>
        <fullName evidence="9">Acyl-CoA dehydrogenase</fullName>
    </recommendedName>
</protein>
<dbReference type="SUPFAM" id="SSF47203">
    <property type="entry name" value="Acyl-CoA dehydrogenase C-terminal domain-like"/>
    <property type="match status" value="1"/>
</dbReference>
<evidence type="ECO:0000313" key="7">
    <source>
        <dbReference type="EMBL" id="KIW13047.1"/>
    </source>
</evidence>
<evidence type="ECO:0000256" key="3">
    <source>
        <dbReference type="ARBA" id="ARBA00022630"/>
    </source>
</evidence>
<dbReference type="SUPFAM" id="SSF56645">
    <property type="entry name" value="Acyl-CoA dehydrogenase NM domain-like"/>
    <property type="match status" value="1"/>
</dbReference>
<evidence type="ECO:0008006" key="9">
    <source>
        <dbReference type="Google" id="ProtNLM"/>
    </source>
</evidence>
<dbReference type="InterPro" id="IPR046373">
    <property type="entry name" value="Acyl-CoA_Oxase/DH_mid-dom_sf"/>
</dbReference>
<dbReference type="Pfam" id="PF00441">
    <property type="entry name" value="Acyl-CoA_dh_1"/>
    <property type="match status" value="1"/>
</dbReference>
<feature type="domain" description="Acyl-CoA dehydrogenase/oxidase C-terminal" evidence="5">
    <location>
        <begin position="266"/>
        <end position="403"/>
    </location>
</feature>
<dbReference type="AlphaFoldDB" id="A0A0D1ZJS1"/>
<keyword evidence="8" id="KW-1185">Reference proteome</keyword>
<proteinExistence type="inferred from homology"/>
<dbReference type="GO" id="GO:0046359">
    <property type="term" value="P:butyrate catabolic process"/>
    <property type="evidence" value="ECO:0007669"/>
    <property type="project" value="TreeGrafter"/>
</dbReference>
<sequence>MSQFALTERQKTVRAEAAALAKTFLEGAYESYSKYADQLARFRATRPFYAKAVKAGFVKKMLPKAIGGASESWLDVAICLEEYYRVDASLTIHAVGVALGLLPLIIGGTPEQQKKWCAPFISGEGDHLASLTHSEPGGTANFLEKGGKGLGVTAKKVGDFYIVNGEKLWTTNSAGWDGRGATLSLLCVRYSETGGPEDPNVDPADNVMILAVTREVIASNPPEAYQLLGEPDLLGHVGVTGPHTRYTNLKVPAENLIFDRGQATPIIEKAFGVTAPLVGAFAIGTMRAAFERALAFARNDNRGGTVPIIQRQSVADLLMNAKIKIDTSRLLVWKALDVLEHGPGDRNARFEYSVAAKIYATDCAVPQVFECMQAVGMTSYAEKTAFPKLLSDAAVFALFDGGNVGIRRRQYQRLLCGPDYQPWASL</sequence>
<dbReference type="OrthoDB" id="10016597at2759"/>
<dbReference type="PANTHER" id="PTHR43884:SF12">
    <property type="entry name" value="ISOVALERYL-COA DEHYDROGENASE, MITOCHONDRIAL-RELATED"/>
    <property type="match status" value="1"/>
</dbReference>
<dbReference type="HOGENOM" id="CLU_018204_3_0_1"/>
<dbReference type="GeneID" id="27335317"/>
<feature type="domain" description="Acyl-CoA dehydrogenase/oxidase N-terminal" evidence="6">
    <location>
        <begin position="7"/>
        <end position="124"/>
    </location>
</feature>
<dbReference type="InterPro" id="IPR009075">
    <property type="entry name" value="AcylCo_DH/oxidase_C"/>
</dbReference>
<accession>A0A0D1ZJS1</accession>
<dbReference type="Proteomes" id="UP000053328">
    <property type="component" value="Unassembled WGS sequence"/>
</dbReference>
<keyword evidence="3" id="KW-0285">Flavoprotein</keyword>
<dbReference type="GO" id="GO:0003995">
    <property type="term" value="F:acyl-CoA dehydrogenase activity"/>
    <property type="evidence" value="ECO:0007669"/>
    <property type="project" value="TreeGrafter"/>
</dbReference>
<dbReference type="GO" id="GO:0033539">
    <property type="term" value="P:fatty acid beta-oxidation using acyl-CoA dehydrogenase"/>
    <property type="evidence" value="ECO:0007669"/>
    <property type="project" value="TreeGrafter"/>
</dbReference>
<comment type="cofactor">
    <cofactor evidence="1">
        <name>FAD</name>
        <dbReference type="ChEBI" id="CHEBI:57692"/>
    </cofactor>
</comment>
<name>A0A0D1ZJS1_9EURO</name>
<dbReference type="STRING" id="91928.A0A0D1ZJS1"/>
<dbReference type="Gene3D" id="1.20.140.10">
    <property type="entry name" value="Butyryl-CoA Dehydrogenase, subunit A, domain 3"/>
    <property type="match status" value="1"/>
</dbReference>
<dbReference type="GO" id="GO:0050660">
    <property type="term" value="F:flavin adenine dinucleotide binding"/>
    <property type="evidence" value="ECO:0007669"/>
    <property type="project" value="InterPro"/>
</dbReference>
<dbReference type="EMBL" id="KN847497">
    <property type="protein sequence ID" value="KIW13047.1"/>
    <property type="molecule type" value="Genomic_DNA"/>
</dbReference>
<evidence type="ECO:0000259" key="6">
    <source>
        <dbReference type="Pfam" id="PF02771"/>
    </source>
</evidence>
<dbReference type="Gene3D" id="2.40.110.10">
    <property type="entry name" value="Butyryl-CoA Dehydrogenase, subunit A, domain 2"/>
    <property type="match status" value="1"/>
</dbReference>
<dbReference type="Gene3D" id="1.10.540.10">
    <property type="entry name" value="Acyl-CoA dehydrogenase/oxidase, N-terminal domain"/>
    <property type="match status" value="1"/>
</dbReference>
<dbReference type="RefSeq" id="XP_016233263.1">
    <property type="nucleotide sequence ID" value="XM_016382560.1"/>
</dbReference>
<dbReference type="InterPro" id="IPR013786">
    <property type="entry name" value="AcylCoA_DH/ox_N"/>
</dbReference>
<dbReference type="InterPro" id="IPR037069">
    <property type="entry name" value="AcylCoA_DH/ox_N_sf"/>
</dbReference>
<dbReference type="PANTHER" id="PTHR43884">
    <property type="entry name" value="ACYL-COA DEHYDROGENASE"/>
    <property type="match status" value="1"/>
</dbReference>
<dbReference type="InterPro" id="IPR009100">
    <property type="entry name" value="AcylCoA_DH/oxidase_NM_dom_sf"/>
</dbReference>